<evidence type="ECO:0000256" key="5">
    <source>
        <dbReference type="ARBA" id="ARBA00022842"/>
    </source>
</evidence>
<evidence type="ECO:0000256" key="6">
    <source>
        <dbReference type="ARBA" id="ARBA00023211"/>
    </source>
</evidence>
<dbReference type="CDD" id="cd03426">
    <property type="entry name" value="NUDIX_CoAse_Nudt7"/>
    <property type="match status" value="1"/>
</dbReference>
<dbReference type="InterPro" id="IPR015797">
    <property type="entry name" value="NUDIX_hydrolase-like_dom_sf"/>
</dbReference>
<evidence type="ECO:0000256" key="1">
    <source>
        <dbReference type="ARBA" id="ARBA00001936"/>
    </source>
</evidence>
<dbReference type="EMBL" id="JBHUGA010000011">
    <property type="protein sequence ID" value="MFD1846172.1"/>
    <property type="molecule type" value="Genomic_DNA"/>
</dbReference>
<dbReference type="PANTHER" id="PTHR12992">
    <property type="entry name" value="NUDIX HYDROLASE"/>
    <property type="match status" value="1"/>
</dbReference>
<gene>
    <name evidence="8" type="ORF">ACFSFX_06125</name>
</gene>
<evidence type="ECO:0000256" key="4">
    <source>
        <dbReference type="ARBA" id="ARBA00022801"/>
    </source>
</evidence>
<keyword evidence="6" id="KW-0464">Manganese</keyword>
<evidence type="ECO:0000259" key="7">
    <source>
        <dbReference type="PROSITE" id="PS51462"/>
    </source>
</evidence>
<keyword evidence="4 8" id="KW-0378">Hydrolase</keyword>
<dbReference type="Proteomes" id="UP001597307">
    <property type="component" value="Unassembled WGS sequence"/>
</dbReference>
<protein>
    <submittedName>
        <fullName evidence="8">NUDIX hydrolase</fullName>
        <ecNumber evidence="8">3.6.1.55</ecNumber>
    </submittedName>
</protein>
<reference evidence="9" key="1">
    <citation type="journal article" date="2019" name="Int. J. Syst. Evol. Microbiol.">
        <title>The Global Catalogue of Microorganisms (GCM) 10K type strain sequencing project: providing services to taxonomists for standard genome sequencing and annotation.</title>
        <authorList>
            <consortium name="The Broad Institute Genomics Platform"/>
            <consortium name="The Broad Institute Genome Sequencing Center for Infectious Disease"/>
            <person name="Wu L."/>
            <person name="Ma J."/>
        </authorList>
    </citation>
    <scope>NUCLEOTIDE SEQUENCE [LARGE SCALE GENOMIC DNA]</scope>
    <source>
        <strain evidence="9">JCM 11496</strain>
    </source>
</reference>
<name>A0ABW4Q499_9MICC</name>
<evidence type="ECO:0000313" key="8">
    <source>
        <dbReference type="EMBL" id="MFD1846172.1"/>
    </source>
</evidence>
<accession>A0ABW4Q499</accession>
<dbReference type="Pfam" id="PF00293">
    <property type="entry name" value="NUDIX"/>
    <property type="match status" value="1"/>
</dbReference>
<evidence type="ECO:0000256" key="3">
    <source>
        <dbReference type="ARBA" id="ARBA00022723"/>
    </source>
</evidence>
<dbReference type="PROSITE" id="PS51462">
    <property type="entry name" value="NUDIX"/>
    <property type="match status" value="1"/>
</dbReference>
<keyword evidence="5" id="KW-0460">Magnesium</keyword>
<dbReference type="EC" id="3.6.1.55" evidence="8"/>
<dbReference type="InterPro" id="IPR000086">
    <property type="entry name" value="NUDIX_hydrolase_dom"/>
</dbReference>
<comment type="caution">
    <text evidence="8">The sequence shown here is derived from an EMBL/GenBank/DDBJ whole genome shotgun (WGS) entry which is preliminary data.</text>
</comment>
<dbReference type="InterPro" id="IPR045121">
    <property type="entry name" value="CoAse"/>
</dbReference>
<comment type="cofactor">
    <cofactor evidence="2">
        <name>Mg(2+)</name>
        <dbReference type="ChEBI" id="CHEBI:18420"/>
    </cofactor>
</comment>
<dbReference type="Gene3D" id="3.90.79.10">
    <property type="entry name" value="Nucleoside Triphosphate Pyrophosphohydrolase"/>
    <property type="match status" value="1"/>
</dbReference>
<evidence type="ECO:0000313" key="9">
    <source>
        <dbReference type="Proteomes" id="UP001597307"/>
    </source>
</evidence>
<dbReference type="PANTHER" id="PTHR12992:SF11">
    <property type="entry name" value="MITOCHONDRIAL COENZYME A DIPHOSPHATASE NUDT8"/>
    <property type="match status" value="1"/>
</dbReference>
<sequence>MSAREQLLELAKRSGSRPGTLRGIDPAEARHAAVLILFGILDDRPAEFHAGAVPDDLDILLVLRSGSLTDHPGQVAFPGGRIDDGDDGPVAAALREAWEETGVDTAGIEVLGPLPESGLPVSNFLVTPVLAWWADQSPVTVVDEAESEHVFRVPVADLLNPAGRRSVSGQRNGVTWTTPAFLVRDVTVWGFTAMLLDALFDDLGWTLPWDRSAEILIPT</sequence>
<feature type="domain" description="Nudix hydrolase" evidence="7">
    <location>
        <begin position="29"/>
        <end position="183"/>
    </location>
</feature>
<keyword evidence="3" id="KW-0479">Metal-binding</keyword>
<comment type="cofactor">
    <cofactor evidence="1">
        <name>Mn(2+)</name>
        <dbReference type="ChEBI" id="CHEBI:29035"/>
    </cofactor>
</comment>
<dbReference type="SUPFAM" id="SSF55811">
    <property type="entry name" value="Nudix"/>
    <property type="match status" value="1"/>
</dbReference>
<proteinExistence type="predicted"/>
<keyword evidence="9" id="KW-1185">Reference proteome</keyword>
<organism evidence="8 9">
    <name type="scientific">Arthrobacter flavus</name>
    <dbReference type="NCBI Taxonomy" id="95172"/>
    <lineage>
        <taxon>Bacteria</taxon>
        <taxon>Bacillati</taxon>
        <taxon>Actinomycetota</taxon>
        <taxon>Actinomycetes</taxon>
        <taxon>Micrococcales</taxon>
        <taxon>Micrococcaceae</taxon>
        <taxon>Arthrobacter</taxon>
    </lineage>
</organism>
<dbReference type="GO" id="GO:0035539">
    <property type="term" value="F:8-oxo-7,8-dihydrodeoxyguanosine triphosphate pyrophosphatase activity"/>
    <property type="evidence" value="ECO:0007669"/>
    <property type="project" value="UniProtKB-EC"/>
</dbReference>
<evidence type="ECO:0000256" key="2">
    <source>
        <dbReference type="ARBA" id="ARBA00001946"/>
    </source>
</evidence>
<dbReference type="RefSeq" id="WP_343880040.1">
    <property type="nucleotide sequence ID" value="NZ_BAAAIJ010000047.1"/>
</dbReference>